<keyword evidence="17" id="KW-1185">Reference proteome</keyword>
<evidence type="ECO:0000256" key="9">
    <source>
        <dbReference type="ARBA" id="ARBA00022771"/>
    </source>
</evidence>
<evidence type="ECO:0000256" key="5">
    <source>
        <dbReference type="ARBA" id="ARBA00022679"/>
    </source>
</evidence>
<evidence type="ECO:0000256" key="1">
    <source>
        <dbReference type="ARBA" id="ARBA00000900"/>
    </source>
</evidence>
<dbReference type="GO" id="GO:0061630">
    <property type="term" value="F:ubiquitin protein ligase activity"/>
    <property type="evidence" value="ECO:0007669"/>
    <property type="project" value="UniProtKB-EC"/>
</dbReference>
<comment type="caution">
    <text evidence="16">The sequence shown here is derived from an EMBL/GenBank/DDBJ whole genome shotgun (WGS) entry which is preliminary data.</text>
</comment>
<keyword evidence="5" id="KW-0808">Transferase</keyword>
<evidence type="ECO:0000256" key="14">
    <source>
        <dbReference type="SAM" id="Phobius"/>
    </source>
</evidence>
<dbReference type="InterPro" id="IPR050731">
    <property type="entry name" value="HRD1_E3_ubiq-ligases"/>
</dbReference>
<keyword evidence="7" id="KW-0479">Metal-binding</keyword>
<feature type="transmembrane region" description="Helical" evidence="14">
    <location>
        <begin position="164"/>
        <end position="185"/>
    </location>
</feature>
<feature type="transmembrane region" description="Helical" evidence="14">
    <location>
        <begin position="79"/>
        <end position="96"/>
    </location>
</feature>
<proteinExistence type="predicted"/>
<evidence type="ECO:0000256" key="12">
    <source>
        <dbReference type="ARBA" id="ARBA00022989"/>
    </source>
</evidence>
<dbReference type="GO" id="GO:0012505">
    <property type="term" value="C:endomembrane system"/>
    <property type="evidence" value="ECO:0007669"/>
    <property type="project" value="UniProtKB-SubCell"/>
</dbReference>
<dbReference type="GO" id="GO:0043161">
    <property type="term" value="P:proteasome-mediated ubiquitin-dependent protein catabolic process"/>
    <property type="evidence" value="ECO:0007669"/>
    <property type="project" value="TreeGrafter"/>
</dbReference>
<keyword evidence="10" id="KW-0833">Ubl conjugation pathway</keyword>
<protein>
    <recommendedName>
        <fullName evidence="4">RING-type E3 ubiquitin transferase</fullName>
        <ecNumber evidence="4">2.3.2.27</ecNumber>
    </recommendedName>
</protein>
<feature type="transmembrane region" description="Helical" evidence="14">
    <location>
        <begin position="129"/>
        <end position="149"/>
    </location>
</feature>
<evidence type="ECO:0000313" key="16">
    <source>
        <dbReference type="EMBL" id="GER46491.1"/>
    </source>
</evidence>
<feature type="transmembrane region" description="Helical" evidence="14">
    <location>
        <begin position="37"/>
        <end position="58"/>
    </location>
</feature>
<dbReference type="Pfam" id="PF11145">
    <property type="entry name" value="DUF2921"/>
    <property type="match status" value="1"/>
</dbReference>
<keyword evidence="9" id="KW-0863">Zinc-finger</keyword>
<feature type="transmembrane region" description="Helical" evidence="14">
    <location>
        <begin position="102"/>
        <end position="122"/>
    </location>
</feature>
<dbReference type="PANTHER" id="PTHR22763:SF162">
    <property type="entry name" value="TRANSMEMBRANE E3 UBIQUITIN-PROTEIN LIGASE 1"/>
    <property type="match status" value="1"/>
</dbReference>
<dbReference type="Proteomes" id="UP000325081">
    <property type="component" value="Unassembled WGS sequence"/>
</dbReference>
<evidence type="ECO:0000259" key="15">
    <source>
        <dbReference type="Pfam" id="PF11145"/>
    </source>
</evidence>
<dbReference type="AlphaFoldDB" id="A0A5A7QRE8"/>
<feature type="domain" description="SWEET-like" evidence="15">
    <location>
        <begin position="2"/>
        <end position="194"/>
    </location>
</feature>
<feature type="non-terminal residue" evidence="16">
    <location>
        <position position="1"/>
    </location>
</feature>
<dbReference type="GO" id="GO:0008270">
    <property type="term" value="F:zinc ion binding"/>
    <property type="evidence" value="ECO:0007669"/>
    <property type="project" value="UniProtKB-KW"/>
</dbReference>
<keyword evidence="8" id="KW-0732">Signal</keyword>
<organism evidence="16 17">
    <name type="scientific">Striga asiatica</name>
    <name type="common">Asiatic witchweed</name>
    <name type="synonym">Buchnera asiatica</name>
    <dbReference type="NCBI Taxonomy" id="4170"/>
    <lineage>
        <taxon>Eukaryota</taxon>
        <taxon>Viridiplantae</taxon>
        <taxon>Streptophyta</taxon>
        <taxon>Embryophyta</taxon>
        <taxon>Tracheophyta</taxon>
        <taxon>Spermatophyta</taxon>
        <taxon>Magnoliopsida</taxon>
        <taxon>eudicotyledons</taxon>
        <taxon>Gunneridae</taxon>
        <taxon>Pentapetalae</taxon>
        <taxon>asterids</taxon>
        <taxon>lamiids</taxon>
        <taxon>Lamiales</taxon>
        <taxon>Orobanchaceae</taxon>
        <taxon>Buchnereae</taxon>
        <taxon>Striga</taxon>
    </lineage>
</organism>
<keyword evidence="6 14" id="KW-0812">Transmembrane</keyword>
<evidence type="ECO:0000256" key="4">
    <source>
        <dbReference type="ARBA" id="ARBA00012483"/>
    </source>
</evidence>
<sequence length="199" mass="23287">GTAKVSLLMIGHQAIMDAYICLLHLTAGILVDSLFNAFAGATFFKFVVFSIYEMRLLLNIWKANRPPNGENWDTMRRELSALYSHAILLGGIFIMYEFHKFFRFILFLIHSFWIPQICINVARNSRKALHPYYILGITITRAAIPLYVYGCPHNFMRIEPDRNWCIFFALFMGLQVFILLLQHYFGARCFIPRRVCFTR</sequence>
<dbReference type="OrthoDB" id="9984778at2759"/>
<comment type="catalytic activity">
    <reaction evidence="1">
        <text>S-ubiquitinyl-[E2 ubiquitin-conjugating enzyme]-L-cysteine + [acceptor protein]-L-lysine = [E2 ubiquitin-conjugating enzyme]-L-cysteine + N(6)-ubiquitinyl-[acceptor protein]-L-lysine.</text>
        <dbReference type="EC" id="2.3.2.27"/>
    </reaction>
</comment>
<evidence type="ECO:0000256" key="2">
    <source>
        <dbReference type="ARBA" id="ARBA00004127"/>
    </source>
</evidence>
<evidence type="ECO:0000256" key="8">
    <source>
        <dbReference type="ARBA" id="ARBA00022729"/>
    </source>
</evidence>
<comment type="pathway">
    <text evidence="3">Protein modification; protein ubiquitination.</text>
</comment>
<dbReference type="EC" id="2.3.2.27" evidence="4"/>
<evidence type="ECO:0000256" key="10">
    <source>
        <dbReference type="ARBA" id="ARBA00022786"/>
    </source>
</evidence>
<evidence type="ECO:0000256" key="6">
    <source>
        <dbReference type="ARBA" id="ARBA00022692"/>
    </source>
</evidence>
<evidence type="ECO:0000256" key="3">
    <source>
        <dbReference type="ARBA" id="ARBA00004906"/>
    </source>
</evidence>
<gene>
    <name evidence="16" type="ORF">STAS_23537</name>
</gene>
<reference evidence="17" key="1">
    <citation type="journal article" date="2019" name="Curr. Biol.">
        <title>Genome Sequence of Striga asiatica Provides Insight into the Evolution of Plant Parasitism.</title>
        <authorList>
            <person name="Yoshida S."/>
            <person name="Kim S."/>
            <person name="Wafula E.K."/>
            <person name="Tanskanen J."/>
            <person name="Kim Y.M."/>
            <person name="Honaas L."/>
            <person name="Yang Z."/>
            <person name="Spallek T."/>
            <person name="Conn C.E."/>
            <person name="Ichihashi Y."/>
            <person name="Cheong K."/>
            <person name="Cui S."/>
            <person name="Der J.P."/>
            <person name="Gundlach H."/>
            <person name="Jiao Y."/>
            <person name="Hori C."/>
            <person name="Ishida J.K."/>
            <person name="Kasahara H."/>
            <person name="Kiba T."/>
            <person name="Kim M.S."/>
            <person name="Koo N."/>
            <person name="Laohavisit A."/>
            <person name="Lee Y.H."/>
            <person name="Lumba S."/>
            <person name="McCourt P."/>
            <person name="Mortimer J.C."/>
            <person name="Mutuku J.M."/>
            <person name="Nomura T."/>
            <person name="Sasaki-Sekimoto Y."/>
            <person name="Seto Y."/>
            <person name="Wang Y."/>
            <person name="Wakatake T."/>
            <person name="Sakakibara H."/>
            <person name="Demura T."/>
            <person name="Yamaguchi S."/>
            <person name="Yoneyama K."/>
            <person name="Manabe R.I."/>
            <person name="Nelson D.C."/>
            <person name="Schulman A.H."/>
            <person name="Timko M.P."/>
            <person name="dePamphilis C.W."/>
            <person name="Choi D."/>
            <person name="Shirasu K."/>
        </authorList>
    </citation>
    <scope>NUCLEOTIDE SEQUENCE [LARGE SCALE GENOMIC DNA]</scope>
    <source>
        <strain evidence="17">cv. UVA1</strain>
    </source>
</reference>
<name>A0A5A7QRE8_STRAF</name>
<comment type="subcellular location">
    <subcellularLocation>
        <location evidence="2">Endomembrane system</location>
        <topology evidence="2">Multi-pass membrane protein</topology>
    </subcellularLocation>
</comment>
<dbReference type="PANTHER" id="PTHR22763">
    <property type="entry name" value="RING ZINC FINGER PROTEIN"/>
    <property type="match status" value="1"/>
</dbReference>
<evidence type="ECO:0000313" key="17">
    <source>
        <dbReference type="Proteomes" id="UP000325081"/>
    </source>
</evidence>
<evidence type="ECO:0000256" key="7">
    <source>
        <dbReference type="ARBA" id="ARBA00022723"/>
    </source>
</evidence>
<keyword evidence="11" id="KW-0862">Zinc</keyword>
<keyword evidence="13 14" id="KW-0472">Membrane</keyword>
<dbReference type="InterPro" id="IPR021319">
    <property type="entry name" value="DUF2921"/>
</dbReference>
<evidence type="ECO:0000256" key="11">
    <source>
        <dbReference type="ARBA" id="ARBA00022833"/>
    </source>
</evidence>
<accession>A0A5A7QRE8</accession>
<dbReference type="EMBL" id="BKCP01007534">
    <property type="protein sequence ID" value="GER46491.1"/>
    <property type="molecule type" value="Genomic_DNA"/>
</dbReference>
<keyword evidence="12 14" id="KW-1133">Transmembrane helix</keyword>
<evidence type="ECO:0000256" key="13">
    <source>
        <dbReference type="ARBA" id="ARBA00023136"/>
    </source>
</evidence>
<feature type="transmembrane region" description="Helical" evidence="14">
    <location>
        <begin position="7"/>
        <end position="31"/>
    </location>
</feature>